<dbReference type="Proteomes" id="UP000272025">
    <property type="component" value="Unassembled WGS sequence"/>
</dbReference>
<evidence type="ECO:0000313" key="3">
    <source>
        <dbReference type="EMBL" id="ROT40468.1"/>
    </source>
</evidence>
<keyword evidence="2" id="KW-0732">Signal</keyword>
<organism evidence="3 4">
    <name type="scientific">Sodiomyces alkalinus (strain CBS 110278 / VKM F-3762 / F11)</name>
    <name type="common">Alkaliphilic filamentous fungus</name>
    <dbReference type="NCBI Taxonomy" id="1314773"/>
    <lineage>
        <taxon>Eukaryota</taxon>
        <taxon>Fungi</taxon>
        <taxon>Dikarya</taxon>
        <taxon>Ascomycota</taxon>
        <taxon>Pezizomycotina</taxon>
        <taxon>Sordariomycetes</taxon>
        <taxon>Hypocreomycetidae</taxon>
        <taxon>Glomerellales</taxon>
        <taxon>Plectosphaerellaceae</taxon>
        <taxon>Sodiomyces</taxon>
    </lineage>
</organism>
<feature type="signal peptide" evidence="2">
    <location>
        <begin position="1"/>
        <end position="20"/>
    </location>
</feature>
<dbReference type="RefSeq" id="XP_028468274.1">
    <property type="nucleotide sequence ID" value="XM_028609655.1"/>
</dbReference>
<protein>
    <submittedName>
        <fullName evidence="3">Uncharacterized protein</fullName>
    </submittedName>
</protein>
<sequence>MQPPICLGLGLGLVLGLVLGFDMYEDERFRKKQTKQGQVGRKYGGGEVRSQSYVTADAGTRKGKKGRSNWSAGANGKDGKKLPTPLRCDSWPEKDEHWDQVIVGKVFYTCTK</sequence>
<feature type="region of interest" description="Disordered" evidence="1">
    <location>
        <begin position="54"/>
        <end position="84"/>
    </location>
</feature>
<dbReference type="AlphaFoldDB" id="A0A3N2Q1A3"/>
<dbReference type="GeneID" id="39578133"/>
<reference evidence="3 4" key="1">
    <citation type="journal article" date="2018" name="Mol. Ecol.">
        <title>The obligate alkalophilic soda-lake fungus Sodiomyces alkalinus has shifted to a protein diet.</title>
        <authorList>
            <person name="Grum-Grzhimaylo A.A."/>
            <person name="Falkoski D.L."/>
            <person name="van den Heuvel J."/>
            <person name="Valero-Jimenez C.A."/>
            <person name="Min B."/>
            <person name="Choi I.G."/>
            <person name="Lipzen A."/>
            <person name="Daum C.G."/>
            <person name="Aanen D.K."/>
            <person name="Tsang A."/>
            <person name="Henrissat B."/>
            <person name="Bilanenko E.N."/>
            <person name="de Vries R.P."/>
            <person name="van Kan J.A.L."/>
            <person name="Grigoriev I.V."/>
            <person name="Debets A.J.M."/>
        </authorList>
    </citation>
    <scope>NUCLEOTIDE SEQUENCE [LARGE SCALE GENOMIC DNA]</scope>
    <source>
        <strain evidence="3 4">F11</strain>
    </source>
</reference>
<keyword evidence="4" id="KW-1185">Reference proteome</keyword>
<accession>A0A3N2Q1A3</accession>
<gene>
    <name evidence="3" type="ORF">SODALDRAFT_321812</name>
</gene>
<dbReference type="EMBL" id="ML119052">
    <property type="protein sequence ID" value="ROT40468.1"/>
    <property type="molecule type" value="Genomic_DNA"/>
</dbReference>
<evidence type="ECO:0000313" key="4">
    <source>
        <dbReference type="Proteomes" id="UP000272025"/>
    </source>
</evidence>
<proteinExistence type="predicted"/>
<evidence type="ECO:0000256" key="1">
    <source>
        <dbReference type="SAM" id="MobiDB-lite"/>
    </source>
</evidence>
<name>A0A3N2Q1A3_SODAK</name>
<feature type="chain" id="PRO_5018035624" evidence="2">
    <location>
        <begin position="21"/>
        <end position="112"/>
    </location>
</feature>
<evidence type="ECO:0000256" key="2">
    <source>
        <dbReference type="SAM" id="SignalP"/>
    </source>
</evidence>